<dbReference type="PANTHER" id="PTHR30269:SF0">
    <property type="entry name" value="MEMBRANE TRANSPORTER PROTEIN YFCA-RELATED"/>
    <property type="match status" value="1"/>
</dbReference>
<keyword evidence="5 8" id="KW-0812">Transmembrane</keyword>
<gene>
    <name evidence="10" type="ORF">GCM10023225_09300</name>
</gene>
<evidence type="ECO:0000313" key="11">
    <source>
        <dbReference type="Proteomes" id="UP001501195"/>
    </source>
</evidence>
<feature type="transmembrane region" description="Helical" evidence="8">
    <location>
        <begin position="292"/>
        <end position="310"/>
    </location>
</feature>
<comment type="subcellular location">
    <subcellularLocation>
        <location evidence="1 8">Cell membrane</location>
        <topology evidence="1 8">Multi-pass membrane protein</topology>
    </subcellularLocation>
</comment>
<keyword evidence="11" id="KW-1185">Reference proteome</keyword>
<feature type="transmembrane region" description="Helical" evidence="8">
    <location>
        <begin position="238"/>
        <end position="259"/>
    </location>
</feature>
<evidence type="ECO:0000256" key="1">
    <source>
        <dbReference type="ARBA" id="ARBA00004651"/>
    </source>
</evidence>
<proteinExistence type="inferred from homology"/>
<evidence type="ECO:0000256" key="6">
    <source>
        <dbReference type="ARBA" id="ARBA00022989"/>
    </source>
</evidence>
<organism evidence="10 11">
    <name type="scientific">Kineococcus glutinatus</name>
    <dbReference type="NCBI Taxonomy" id="1070872"/>
    <lineage>
        <taxon>Bacteria</taxon>
        <taxon>Bacillati</taxon>
        <taxon>Actinomycetota</taxon>
        <taxon>Actinomycetes</taxon>
        <taxon>Kineosporiales</taxon>
        <taxon>Kineosporiaceae</taxon>
        <taxon>Kineococcus</taxon>
    </lineage>
</organism>
<feature type="transmembrane region" description="Helical" evidence="8">
    <location>
        <begin position="265"/>
        <end position="285"/>
    </location>
</feature>
<dbReference type="EMBL" id="BAABIL010000117">
    <property type="protein sequence ID" value="GAA4969208.1"/>
    <property type="molecule type" value="Genomic_DNA"/>
</dbReference>
<keyword evidence="6 8" id="KW-1133">Transmembrane helix</keyword>
<evidence type="ECO:0000313" key="10">
    <source>
        <dbReference type="EMBL" id="GAA4969208.1"/>
    </source>
</evidence>
<sequence>MRSAESADAACRVGPGIVARGPVNSAGRTPRLRTGRERGRAAGGGAVSPGDMVVVALAGVAAGGINAVVGSGTLVTFPALLAAGLPPVTATITNSLGLVPGNLTGAVGYRRELRGLGPLVVRLLPASVLGALSGAFLLLHLPAEAFHAVVPVLVALAVVLVATQPLISSRLARRQGVVDDERADDPLVQALTPRRLVGLLAGAYATGTYGGYFAASQGVLQVGVFGLLVRLPLQRLNAVKNVLVLAVNSVAAAAYVIVAPGRIDWTAAALVAGGSVVGAWFGSSVGRRLPSVALRAGIVALGLVSLVVLLR</sequence>
<evidence type="ECO:0000256" key="9">
    <source>
        <dbReference type="SAM" id="MobiDB-lite"/>
    </source>
</evidence>
<feature type="transmembrane region" description="Helical" evidence="8">
    <location>
        <begin position="145"/>
        <end position="167"/>
    </location>
</feature>
<keyword evidence="7 8" id="KW-0472">Membrane</keyword>
<dbReference type="InterPro" id="IPR052017">
    <property type="entry name" value="TSUP"/>
</dbReference>
<dbReference type="InterPro" id="IPR002781">
    <property type="entry name" value="TM_pro_TauE-like"/>
</dbReference>
<feature type="transmembrane region" description="Helical" evidence="8">
    <location>
        <begin position="119"/>
        <end position="139"/>
    </location>
</feature>
<comment type="similarity">
    <text evidence="2 8">Belongs to the 4-toluene sulfonate uptake permease (TSUP) (TC 2.A.102) family.</text>
</comment>
<evidence type="ECO:0000256" key="7">
    <source>
        <dbReference type="ARBA" id="ARBA00023136"/>
    </source>
</evidence>
<feature type="region of interest" description="Disordered" evidence="9">
    <location>
        <begin position="22"/>
        <end position="45"/>
    </location>
</feature>
<keyword evidence="4 8" id="KW-1003">Cell membrane</keyword>
<dbReference type="PANTHER" id="PTHR30269">
    <property type="entry name" value="TRANSMEMBRANE PROTEIN YFCA"/>
    <property type="match status" value="1"/>
</dbReference>
<evidence type="ECO:0000256" key="4">
    <source>
        <dbReference type="ARBA" id="ARBA00022475"/>
    </source>
</evidence>
<name>A0ABP9HEF5_9ACTN</name>
<evidence type="ECO:0000256" key="3">
    <source>
        <dbReference type="ARBA" id="ARBA00022448"/>
    </source>
</evidence>
<reference evidence="11" key="1">
    <citation type="journal article" date="2019" name="Int. J. Syst. Evol. Microbiol.">
        <title>The Global Catalogue of Microorganisms (GCM) 10K type strain sequencing project: providing services to taxonomists for standard genome sequencing and annotation.</title>
        <authorList>
            <consortium name="The Broad Institute Genomics Platform"/>
            <consortium name="The Broad Institute Genome Sequencing Center for Infectious Disease"/>
            <person name="Wu L."/>
            <person name="Ma J."/>
        </authorList>
    </citation>
    <scope>NUCLEOTIDE SEQUENCE [LARGE SCALE GENOMIC DNA]</scope>
    <source>
        <strain evidence="11">JCM 18126</strain>
    </source>
</reference>
<evidence type="ECO:0000256" key="8">
    <source>
        <dbReference type="RuleBase" id="RU363041"/>
    </source>
</evidence>
<dbReference type="Proteomes" id="UP001501195">
    <property type="component" value="Unassembled WGS sequence"/>
</dbReference>
<dbReference type="Pfam" id="PF01925">
    <property type="entry name" value="TauE"/>
    <property type="match status" value="1"/>
</dbReference>
<comment type="caution">
    <text evidence="10">The sequence shown here is derived from an EMBL/GenBank/DDBJ whole genome shotgun (WGS) entry which is preliminary data.</text>
</comment>
<protein>
    <recommendedName>
        <fullName evidence="8">Probable membrane transporter protein</fullName>
    </recommendedName>
</protein>
<evidence type="ECO:0000256" key="5">
    <source>
        <dbReference type="ARBA" id="ARBA00022692"/>
    </source>
</evidence>
<accession>A0ABP9HEF5</accession>
<evidence type="ECO:0000256" key="2">
    <source>
        <dbReference type="ARBA" id="ARBA00009142"/>
    </source>
</evidence>
<keyword evidence="3" id="KW-0813">Transport</keyword>